<feature type="transmembrane region" description="Helical" evidence="8">
    <location>
        <begin position="236"/>
        <end position="264"/>
    </location>
</feature>
<keyword evidence="8" id="KW-0406">Ion transport</keyword>
<feature type="transmembrane region" description="Helical" evidence="8">
    <location>
        <begin position="137"/>
        <end position="158"/>
    </location>
</feature>
<dbReference type="GO" id="GO:0043252">
    <property type="term" value="P:sodium-independent organic anion transport"/>
    <property type="evidence" value="ECO:0007669"/>
    <property type="project" value="TreeGrafter"/>
</dbReference>
<keyword evidence="3" id="KW-1003">Cell membrane</keyword>
<organism evidence="11 12">
    <name type="scientific">Hypsibius exemplaris</name>
    <name type="common">Freshwater tardigrade</name>
    <dbReference type="NCBI Taxonomy" id="2072580"/>
    <lineage>
        <taxon>Eukaryota</taxon>
        <taxon>Metazoa</taxon>
        <taxon>Ecdysozoa</taxon>
        <taxon>Tardigrada</taxon>
        <taxon>Eutardigrada</taxon>
        <taxon>Parachela</taxon>
        <taxon>Hypsibioidea</taxon>
        <taxon>Hypsibiidae</taxon>
        <taxon>Hypsibius</taxon>
    </lineage>
</organism>
<feature type="region of interest" description="Disordered" evidence="9">
    <location>
        <begin position="745"/>
        <end position="774"/>
    </location>
</feature>
<dbReference type="PANTHER" id="PTHR11388:SF76">
    <property type="entry name" value="SOLUTE CARRIER ORGANIC ANION TRANSPORTER FAMILY MEMBER"/>
    <property type="match status" value="1"/>
</dbReference>
<evidence type="ECO:0000313" key="11">
    <source>
        <dbReference type="EMBL" id="OQV25265.1"/>
    </source>
</evidence>
<keyword evidence="7" id="KW-1015">Disulfide bond</keyword>
<dbReference type="NCBIfam" id="TIGR00805">
    <property type="entry name" value="oat"/>
    <property type="match status" value="1"/>
</dbReference>
<evidence type="ECO:0000256" key="4">
    <source>
        <dbReference type="ARBA" id="ARBA00022692"/>
    </source>
</evidence>
<keyword evidence="12" id="KW-1185">Reference proteome</keyword>
<evidence type="ECO:0000256" key="5">
    <source>
        <dbReference type="ARBA" id="ARBA00022989"/>
    </source>
</evidence>
<evidence type="ECO:0000256" key="6">
    <source>
        <dbReference type="ARBA" id="ARBA00023136"/>
    </source>
</evidence>
<gene>
    <name evidence="11" type="ORF">BV898_00949</name>
</gene>
<dbReference type="GO" id="GO:0016323">
    <property type="term" value="C:basolateral plasma membrane"/>
    <property type="evidence" value="ECO:0007669"/>
    <property type="project" value="TreeGrafter"/>
</dbReference>
<dbReference type="GO" id="GO:0006811">
    <property type="term" value="P:monoatomic ion transport"/>
    <property type="evidence" value="ECO:0007669"/>
    <property type="project" value="UniProtKB-KW"/>
</dbReference>
<evidence type="ECO:0000256" key="9">
    <source>
        <dbReference type="SAM" id="MobiDB-lite"/>
    </source>
</evidence>
<dbReference type="CDD" id="cd17336">
    <property type="entry name" value="MFS_SLCO_OATP"/>
    <property type="match status" value="1"/>
</dbReference>
<accession>A0A1W0XCP6</accession>
<feature type="transmembrane region" description="Helical" evidence="8">
    <location>
        <begin position="323"/>
        <end position="343"/>
    </location>
</feature>
<evidence type="ECO:0000256" key="3">
    <source>
        <dbReference type="ARBA" id="ARBA00022475"/>
    </source>
</evidence>
<keyword evidence="8" id="KW-0813">Transport</keyword>
<evidence type="ECO:0000256" key="2">
    <source>
        <dbReference type="ARBA" id="ARBA00009657"/>
    </source>
</evidence>
<proteinExistence type="inferred from homology"/>
<dbReference type="InterPro" id="IPR002350">
    <property type="entry name" value="Kazal_dom"/>
</dbReference>
<dbReference type="GO" id="GO:0015347">
    <property type="term" value="F:sodium-independent organic anion transmembrane transporter activity"/>
    <property type="evidence" value="ECO:0007669"/>
    <property type="project" value="TreeGrafter"/>
</dbReference>
<comment type="subcellular location">
    <subcellularLocation>
        <location evidence="1 8">Cell membrane</location>
        <topology evidence="1 8">Multi-pass membrane protein</topology>
    </subcellularLocation>
</comment>
<dbReference type="PANTHER" id="PTHR11388">
    <property type="entry name" value="ORGANIC ANION TRANSPORTER"/>
    <property type="match status" value="1"/>
</dbReference>
<feature type="transmembrane region" description="Helical" evidence="8">
    <location>
        <begin position="98"/>
        <end position="117"/>
    </location>
</feature>
<dbReference type="Gene3D" id="1.20.1250.20">
    <property type="entry name" value="MFS general substrate transporter like domains"/>
    <property type="match status" value="1"/>
</dbReference>
<sequence>MPAGRPRSHRDDYPSSEEEENSRFPPPPAYATTDEDNMVIGKRNYADKNIGLLPLNGHPNEGSHVLVEEDPAEIEVAERCGLFCWKPEFMQKLRNMKVFLLVFIITGMSQGMYYSYWNMTLSSIEKRLQIPSRTTGMITAINDVSHMAVVLLVAHFCSKGHRPRWLAVGSLIVGIAILTFATPELFANKWDVGGLTSVSTNSSQPRIDKEICLTAADKKATEEKCDAESQAIRNDIMWPIILLATAQILLGIGTTAPIVLALPFIDDNVHVKNTPIYFAIGLCGRIIGPLIGVFLGAACLSTFVDLSKPNILQNDPRWMGAWWLGYLVIGTLVCVTSTLYLFFPRSLSPQTARQRIRVPTVEGNDKQIKYEAKDDLKSKLSSMPKDLKRLFVNKVFMCRLFNDCIDMLVVSGYFNFSSKYMEFHFRMSPAQAGRASGLSSILAMGAGAAVGGFLIRIFKIQPKGVALGILISSFLTAICYFFLMMVTCDSRVMQKTWTSEGMIQVNNPCTDDCNCFGKSFSPVCDERTGVNYYSPCHAGCTGSFVSNQNGTIGPGAKYYTNCRCLGNMTAPGWVAPPPVAPPTVFSGLIRVTKSFLIGSDDESAVGPDGPTVKRGYCAGGCDGFWTYVAISASFKFIGMLPFSGNQMLSFRLVDPDLKSLSKGIQTMAASLFAFIPGPIIMGALIDSTCKLWNTVSCGAKGACLVYDLDAFRQKMHLYVGVIKTVACLMDIYVYFKVRSMKFERPSMKEEEDEAEADDALGQLSKAGSIRDLTQ</sequence>
<dbReference type="InterPro" id="IPR036259">
    <property type="entry name" value="MFS_trans_sf"/>
</dbReference>
<comment type="similarity">
    <text evidence="2 8">Belongs to the organo anion transporter (TC 2.A.60) family.</text>
</comment>
<feature type="transmembrane region" description="Helical" evidence="8">
    <location>
        <begin position="465"/>
        <end position="486"/>
    </location>
</feature>
<evidence type="ECO:0000256" key="8">
    <source>
        <dbReference type="RuleBase" id="RU362056"/>
    </source>
</evidence>
<keyword evidence="6 8" id="KW-0472">Membrane</keyword>
<feature type="transmembrane region" description="Helical" evidence="8">
    <location>
        <begin position="165"/>
        <end position="182"/>
    </location>
</feature>
<dbReference type="PROSITE" id="PS51465">
    <property type="entry name" value="KAZAL_2"/>
    <property type="match status" value="1"/>
</dbReference>
<name>A0A1W0XCP6_HYPEX</name>
<dbReference type="OrthoDB" id="5062115at2759"/>
<dbReference type="Pfam" id="PF03137">
    <property type="entry name" value="OATP"/>
    <property type="match status" value="1"/>
</dbReference>
<dbReference type="InterPro" id="IPR004156">
    <property type="entry name" value="OATP"/>
</dbReference>
<feature type="region of interest" description="Disordered" evidence="9">
    <location>
        <begin position="1"/>
        <end position="35"/>
    </location>
</feature>
<keyword evidence="5 8" id="KW-1133">Transmembrane helix</keyword>
<keyword evidence="4 8" id="KW-0812">Transmembrane</keyword>
<evidence type="ECO:0000313" key="12">
    <source>
        <dbReference type="Proteomes" id="UP000192578"/>
    </source>
</evidence>
<feature type="transmembrane region" description="Helical" evidence="8">
    <location>
        <begin position="624"/>
        <end position="642"/>
    </location>
</feature>
<reference evidence="12" key="1">
    <citation type="submission" date="2017-01" db="EMBL/GenBank/DDBJ databases">
        <title>Comparative genomics of anhydrobiosis in the tardigrade Hypsibius dujardini.</title>
        <authorList>
            <person name="Yoshida Y."/>
            <person name="Koutsovoulos G."/>
            <person name="Laetsch D."/>
            <person name="Stevens L."/>
            <person name="Kumar S."/>
            <person name="Horikawa D."/>
            <person name="Ishino K."/>
            <person name="Komine S."/>
            <person name="Tomita M."/>
            <person name="Blaxter M."/>
            <person name="Arakawa K."/>
        </authorList>
    </citation>
    <scope>NUCLEOTIDE SEQUENCE [LARGE SCALE GENOMIC DNA]</scope>
    <source>
        <strain evidence="12">Z151</strain>
    </source>
</reference>
<evidence type="ECO:0000259" key="10">
    <source>
        <dbReference type="PROSITE" id="PS51465"/>
    </source>
</evidence>
<comment type="caution">
    <text evidence="11">The sequence shown here is derived from an EMBL/GenBank/DDBJ whole genome shotgun (WGS) entry which is preliminary data.</text>
</comment>
<feature type="domain" description="Kazal-like" evidence="10">
    <location>
        <begin position="503"/>
        <end position="563"/>
    </location>
</feature>
<evidence type="ECO:0000256" key="7">
    <source>
        <dbReference type="ARBA" id="ARBA00023157"/>
    </source>
</evidence>
<dbReference type="SUPFAM" id="SSF103473">
    <property type="entry name" value="MFS general substrate transporter"/>
    <property type="match status" value="1"/>
</dbReference>
<dbReference type="Proteomes" id="UP000192578">
    <property type="component" value="Unassembled WGS sequence"/>
</dbReference>
<evidence type="ECO:0000256" key="1">
    <source>
        <dbReference type="ARBA" id="ARBA00004651"/>
    </source>
</evidence>
<comment type="caution">
    <text evidence="8">Lacks conserved residue(s) required for the propagation of feature annotation.</text>
</comment>
<feature type="compositionally biased region" description="Acidic residues" evidence="9">
    <location>
        <begin position="749"/>
        <end position="758"/>
    </location>
</feature>
<feature type="transmembrane region" description="Helical" evidence="8">
    <location>
        <begin position="436"/>
        <end position="458"/>
    </location>
</feature>
<feature type="transmembrane region" description="Helical" evidence="8">
    <location>
        <begin position="663"/>
        <end position="685"/>
    </location>
</feature>
<dbReference type="AlphaFoldDB" id="A0A1W0XCP6"/>
<feature type="transmembrane region" description="Helical" evidence="8">
    <location>
        <begin position="715"/>
        <end position="735"/>
    </location>
</feature>
<feature type="transmembrane region" description="Helical" evidence="8">
    <location>
        <begin position="276"/>
        <end position="303"/>
    </location>
</feature>
<protein>
    <recommendedName>
        <fullName evidence="8">Solute carrier organic anion transporter family member</fullName>
    </recommendedName>
</protein>
<dbReference type="EMBL" id="MTYJ01000003">
    <property type="protein sequence ID" value="OQV25265.1"/>
    <property type="molecule type" value="Genomic_DNA"/>
</dbReference>